<dbReference type="RefSeq" id="XP_018984057.1">
    <property type="nucleotide sequence ID" value="XM_019127240.1"/>
</dbReference>
<keyword evidence="4" id="KW-1185">Reference proteome</keyword>
<protein>
    <submittedName>
        <fullName evidence="3">Uncharacterized protein</fullName>
    </submittedName>
</protein>
<evidence type="ECO:0000256" key="1">
    <source>
        <dbReference type="SAM" id="Coils"/>
    </source>
</evidence>
<gene>
    <name evidence="3" type="ORF">BABINDRAFT_152470</name>
</gene>
<accession>A0A1E3QM02</accession>
<reference evidence="4" key="1">
    <citation type="submission" date="2016-05" db="EMBL/GenBank/DDBJ databases">
        <title>Comparative genomics of biotechnologically important yeasts.</title>
        <authorList>
            <consortium name="DOE Joint Genome Institute"/>
            <person name="Riley R."/>
            <person name="Haridas S."/>
            <person name="Wolfe K.H."/>
            <person name="Lopes M.R."/>
            <person name="Hittinger C.T."/>
            <person name="Goker M."/>
            <person name="Salamov A."/>
            <person name="Wisecaver J."/>
            <person name="Long T.M."/>
            <person name="Aerts A.L."/>
            <person name="Barry K."/>
            <person name="Choi C."/>
            <person name="Clum A."/>
            <person name="Coughlan A.Y."/>
            <person name="Deshpande S."/>
            <person name="Douglass A.P."/>
            <person name="Hanson S.J."/>
            <person name="Klenk H.-P."/>
            <person name="Labutti K."/>
            <person name="Lapidus A."/>
            <person name="Lindquist E."/>
            <person name="Lipzen A."/>
            <person name="Meier-Kolthoff J.P."/>
            <person name="Ohm R.A."/>
            <person name="Otillar R.P."/>
            <person name="Pangilinan J."/>
            <person name="Peng Y."/>
            <person name="Rokas A."/>
            <person name="Rosa C.A."/>
            <person name="Scheuner C."/>
            <person name="Sibirny A.A."/>
            <person name="Slot J.C."/>
            <person name="Stielow J.B."/>
            <person name="Sun H."/>
            <person name="Kurtzman C.P."/>
            <person name="Blackwell M."/>
            <person name="Grigoriev I.V."/>
            <person name="Jeffries T.W."/>
        </authorList>
    </citation>
    <scope>NUCLEOTIDE SEQUENCE [LARGE SCALE GENOMIC DNA]</scope>
    <source>
        <strain evidence="4">NRRL Y-12698</strain>
    </source>
</reference>
<keyword evidence="1" id="KW-0175">Coiled coil</keyword>
<dbReference type="EMBL" id="KV454434">
    <property type="protein sequence ID" value="ODQ78729.1"/>
    <property type="molecule type" value="Genomic_DNA"/>
</dbReference>
<feature type="coiled-coil region" evidence="1">
    <location>
        <begin position="75"/>
        <end position="102"/>
    </location>
</feature>
<evidence type="ECO:0000313" key="3">
    <source>
        <dbReference type="EMBL" id="ODQ78729.1"/>
    </source>
</evidence>
<feature type="compositionally biased region" description="Basic residues" evidence="2">
    <location>
        <begin position="467"/>
        <end position="480"/>
    </location>
</feature>
<dbReference type="Proteomes" id="UP000094336">
    <property type="component" value="Unassembled WGS sequence"/>
</dbReference>
<feature type="compositionally biased region" description="Polar residues" evidence="2">
    <location>
        <begin position="568"/>
        <end position="584"/>
    </location>
</feature>
<feature type="region of interest" description="Disordered" evidence="2">
    <location>
        <begin position="292"/>
        <end position="311"/>
    </location>
</feature>
<evidence type="ECO:0000256" key="2">
    <source>
        <dbReference type="SAM" id="MobiDB-lite"/>
    </source>
</evidence>
<evidence type="ECO:0000313" key="4">
    <source>
        <dbReference type="Proteomes" id="UP000094336"/>
    </source>
</evidence>
<feature type="region of interest" description="Disordered" evidence="2">
    <location>
        <begin position="213"/>
        <end position="234"/>
    </location>
</feature>
<feature type="region of interest" description="Disordered" evidence="2">
    <location>
        <begin position="567"/>
        <end position="588"/>
    </location>
</feature>
<feature type="region of interest" description="Disordered" evidence="2">
    <location>
        <begin position="459"/>
        <end position="484"/>
    </location>
</feature>
<organism evidence="3 4">
    <name type="scientific">Babjeviella inositovora NRRL Y-12698</name>
    <dbReference type="NCBI Taxonomy" id="984486"/>
    <lineage>
        <taxon>Eukaryota</taxon>
        <taxon>Fungi</taxon>
        <taxon>Dikarya</taxon>
        <taxon>Ascomycota</taxon>
        <taxon>Saccharomycotina</taxon>
        <taxon>Pichiomycetes</taxon>
        <taxon>Serinales incertae sedis</taxon>
        <taxon>Babjeviella</taxon>
    </lineage>
</organism>
<name>A0A1E3QM02_9ASCO</name>
<dbReference type="GeneID" id="30145093"/>
<dbReference type="AlphaFoldDB" id="A0A1E3QM02"/>
<sequence length="622" mass="68449">MSRDIWSNVPESSTVPTFHSKVLKDKERRLSSKTDTSKSSLISSLGQLKTAQPKTVHVFNNQTTPVASTKKRHKLAIMKEALQTLERTRLETREQSSQISQESFDLQRDILLQAGSQDKLVFGDEVETSQPKAQPSDVYPVLCHPQNGYNKGRTVSPVEIGSYKGQLSEIKAQRDNTTDISGDANTPPVCMVTLKCPSSIRTDLVLASYNSLDAVESGTPPDSEPSSLGPETDAMFSSSASLLDSKNMAHMEEYNSYPILPIEETSVCAKDGEPYQAALLFVSEDLSPKSHELPFENKSEKDELIPSEPKKRLLKLPMKTPAKKKKSVAETNDDYLIPVTAKRTNRSAAHRLQPSSSCSKRQPMETDIFAVSQGDYKSDGEIFNSDVEPDVLDEEFYSSAARLAQSSLNWHSLLTTDYTGLEFNDLVKENERKVAKTGNPIEVDVQIEELPVEMESSFDQAAETKKPTKKATKKATKKSAKNAVKMRAEKTLGEKVSSASDNSLELLAPIDPNKTAAVKPTRDSNRDNMTLYTSTESDSRKATTIATAHILTPKADVPGISLDIKPTMTPSPAASNPRTKSTLTKPKAASLADLCAQTSVKPYRVGLSKRQKVELLHQNLRK</sequence>
<proteinExistence type="predicted"/>